<feature type="compositionally biased region" description="Low complexity" evidence="1">
    <location>
        <begin position="264"/>
        <end position="278"/>
    </location>
</feature>
<comment type="caution">
    <text evidence="3">The sequence shown here is derived from an EMBL/GenBank/DDBJ whole genome shotgun (WGS) entry which is preliminary data.</text>
</comment>
<accession>A0A1Q3A998</accession>
<evidence type="ECO:0000313" key="3">
    <source>
        <dbReference type="EMBL" id="GAV52170.1"/>
    </source>
</evidence>
<feature type="region of interest" description="Disordered" evidence="1">
    <location>
        <begin position="409"/>
        <end position="443"/>
    </location>
</feature>
<dbReference type="Pfam" id="PF10358">
    <property type="entry name" value="NT-C2"/>
    <property type="match status" value="1"/>
</dbReference>
<proteinExistence type="predicted"/>
<evidence type="ECO:0000256" key="1">
    <source>
        <dbReference type="SAM" id="MobiDB-lite"/>
    </source>
</evidence>
<feature type="region of interest" description="Disordered" evidence="1">
    <location>
        <begin position="45"/>
        <end position="68"/>
    </location>
</feature>
<feature type="compositionally biased region" description="Low complexity" evidence="1">
    <location>
        <begin position="236"/>
        <end position="248"/>
    </location>
</feature>
<evidence type="ECO:0000259" key="2">
    <source>
        <dbReference type="PROSITE" id="PS51840"/>
    </source>
</evidence>
<dbReference type="OrthoDB" id="3365224at2759"/>
<evidence type="ECO:0000313" key="4">
    <source>
        <dbReference type="Proteomes" id="UP000187013"/>
    </source>
</evidence>
<dbReference type="AlphaFoldDB" id="A0A1Q3A998"/>
<dbReference type="InterPro" id="IPR039931">
    <property type="entry name" value="EEIG1/2-like"/>
</dbReference>
<reference evidence="3 4" key="1">
    <citation type="submission" date="2016-08" db="EMBL/GenBank/DDBJ databases">
        <title>Draft genome sequence of allopolyploid Zygosaccharomyces rouxii.</title>
        <authorList>
            <person name="Watanabe J."/>
            <person name="Uehara K."/>
            <person name="Mogi Y."/>
            <person name="Tsukioka Y."/>
        </authorList>
    </citation>
    <scope>NUCLEOTIDE SEQUENCE [LARGE SCALE GENOMIC DNA]</scope>
    <source>
        <strain evidence="3 4">NBRC 110957</strain>
    </source>
</reference>
<dbReference type="PANTHER" id="PTHR21456:SF1">
    <property type="entry name" value="C2 NT-TYPE DOMAIN-CONTAINING PROTEIN"/>
    <property type="match status" value="1"/>
</dbReference>
<name>A0A1Q3A998_ZYGRO</name>
<gene>
    <name evidence="3" type="ORF">ZYGR_0AG01610</name>
</gene>
<dbReference type="PANTHER" id="PTHR21456">
    <property type="entry name" value="FAMILY WITH SEQUENCE SIMILARITY 102"/>
    <property type="match status" value="1"/>
</dbReference>
<feature type="region of interest" description="Disordered" evidence="1">
    <location>
        <begin position="221"/>
        <end position="306"/>
    </location>
</feature>
<feature type="compositionally biased region" description="Polar residues" evidence="1">
    <location>
        <begin position="410"/>
        <end position="419"/>
    </location>
</feature>
<dbReference type="EMBL" id="BDGX01000033">
    <property type="protein sequence ID" value="GAV52170.1"/>
    <property type="molecule type" value="Genomic_DNA"/>
</dbReference>
<feature type="region of interest" description="Disordered" evidence="1">
    <location>
        <begin position="122"/>
        <end position="153"/>
    </location>
</feature>
<feature type="compositionally biased region" description="Polar residues" evidence="1">
    <location>
        <begin position="136"/>
        <end position="153"/>
    </location>
</feature>
<dbReference type="InterPro" id="IPR019448">
    <property type="entry name" value="NT-C2"/>
</dbReference>
<protein>
    <recommendedName>
        <fullName evidence="2">C2 NT-type domain-containing protein</fullName>
    </recommendedName>
</protein>
<dbReference type="PROSITE" id="PS51840">
    <property type="entry name" value="C2_NT"/>
    <property type="match status" value="1"/>
</dbReference>
<feature type="compositionally biased region" description="Polar residues" evidence="1">
    <location>
        <begin position="286"/>
        <end position="306"/>
    </location>
</feature>
<organism evidence="3 4">
    <name type="scientific">Zygosaccharomyces rouxii</name>
    <dbReference type="NCBI Taxonomy" id="4956"/>
    <lineage>
        <taxon>Eukaryota</taxon>
        <taxon>Fungi</taxon>
        <taxon>Dikarya</taxon>
        <taxon>Ascomycota</taxon>
        <taxon>Saccharomycotina</taxon>
        <taxon>Saccharomycetes</taxon>
        <taxon>Saccharomycetales</taxon>
        <taxon>Saccharomycetaceae</taxon>
        <taxon>Zygosaccharomyces</taxon>
    </lineage>
</organism>
<feature type="domain" description="C2 NT-type" evidence="2">
    <location>
        <begin position="5"/>
        <end position="200"/>
    </location>
</feature>
<dbReference type="Proteomes" id="UP000187013">
    <property type="component" value="Unassembled WGS sequence"/>
</dbReference>
<sequence length="460" mass="51539">MPLLSSKNKSQRPKFLLYLKIDELINVPQSSGYCYVKWNLKEGTGTSSHRLRSSGEDENNMIGHQSHGVTPRVAVENHRVRWNYQLQKPIEVKLQVDKTKNLEAKRLVLEIYFELLGNGTENNNGGTAQKNKKSSLDASNTGRSPNNVYSPKIASRSQLGTVTLNIAEYVREDEQPVTNRFLLKKSKVNSIINLTLQMKLMRGSYDDFLISKVSSSQLTGGVRSGIDDILDDSSEKSSPVSSTFQSSMSGGGGSPRSTHHSRSLRGSLRFGSGNHGNNSNGGSGNKAQSYTGMGSPSTHGNTISSSMNPLVENLYQKTFQLPWDPRPGEFTPKECVEDILQGGNGWARNEKGINLIDIQALKLIEMEVEYQENQRYGANEKMNVTKRMDTSVDEYNSMDKREFLEKMHSWSHTSQNQRRMINDENRRGTPLAEEDEGQSEPINTDQIRDARSWTINRILA</sequence>